<feature type="region of interest" description="Disordered" evidence="1">
    <location>
        <begin position="1"/>
        <end position="98"/>
    </location>
</feature>
<reference evidence="2 3" key="1">
    <citation type="submission" date="2015-10" db="EMBL/GenBank/DDBJ databases">
        <title>Genome sequencing of Penicillium freii.</title>
        <authorList>
            <person name="Nguyen H.D."/>
            <person name="Visagie C.M."/>
            <person name="Seifert K.A."/>
        </authorList>
    </citation>
    <scope>NUCLEOTIDE SEQUENCE [LARGE SCALE GENOMIC DNA]</scope>
    <source>
        <strain evidence="2 3">DAOM 242723</strain>
    </source>
</reference>
<dbReference type="Proteomes" id="UP000055045">
    <property type="component" value="Unassembled WGS sequence"/>
</dbReference>
<name>A0A101M9U6_PENFR</name>
<feature type="non-terminal residue" evidence="2">
    <location>
        <position position="1"/>
    </location>
</feature>
<evidence type="ECO:0000313" key="3">
    <source>
        <dbReference type="Proteomes" id="UP000055045"/>
    </source>
</evidence>
<sequence length="98" mass="10517">PPASIETRKLTPPPQHGNNTNQPARDPRRTLHRQCQRLRLLPRGSRAYSPLLPRDDLQVPVHGGEHPAPRPGSAGEDPGYQEDAGDGAVPAAAQGVQP</sequence>
<keyword evidence="3" id="KW-1185">Reference proteome</keyword>
<organism evidence="2 3">
    <name type="scientific">Penicillium freii</name>
    <dbReference type="NCBI Taxonomy" id="48697"/>
    <lineage>
        <taxon>Eukaryota</taxon>
        <taxon>Fungi</taxon>
        <taxon>Dikarya</taxon>
        <taxon>Ascomycota</taxon>
        <taxon>Pezizomycotina</taxon>
        <taxon>Eurotiomycetes</taxon>
        <taxon>Eurotiomycetidae</taxon>
        <taxon>Eurotiales</taxon>
        <taxon>Aspergillaceae</taxon>
        <taxon>Penicillium</taxon>
    </lineage>
</organism>
<accession>A0A101M9U6</accession>
<evidence type="ECO:0000256" key="1">
    <source>
        <dbReference type="SAM" id="MobiDB-lite"/>
    </source>
</evidence>
<evidence type="ECO:0000313" key="2">
    <source>
        <dbReference type="EMBL" id="KUM56666.1"/>
    </source>
</evidence>
<gene>
    <name evidence="2" type="ORF">ACN42_g10549</name>
</gene>
<proteinExistence type="predicted"/>
<dbReference type="AlphaFoldDB" id="A0A101M9U6"/>
<comment type="caution">
    <text evidence="2">The sequence shown here is derived from an EMBL/GenBank/DDBJ whole genome shotgun (WGS) entry which is preliminary data.</text>
</comment>
<feature type="compositionally biased region" description="Basic and acidic residues" evidence="1">
    <location>
        <begin position="53"/>
        <end position="68"/>
    </location>
</feature>
<protein>
    <submittedName>
        <fullName evidence="2">Uncharacterized protein</fullName>
    </submittedName>
</protein>
<dbReference type="EMBL" id="LLXE01000452">
    <property type="protein sequence ID" value="KUM56666.1"/>
    <property type="molecule type" value="Genomic_DNA"/>
</dbReference>